<dbReference type="EMBL" id="LXQA010187385">
    <property type="protein sequence ID" value="MCI31484.1"/>
    <property type="molecule type" value="Genomic_DNA"/>
</dbReference>
<proteinExistence type="predicted"/>
<name>A0A392R5V9_9FABA</name>
<dbReference type="AlphaFoldDB" id="A0A392R5V9"/>
<evidence type="ECO:0000313" key="3">
    <source>
        <dbReference type="Proteomes" id="UP000265520"/>
    </source>
</evidence>
<keyword evidence="3" id="KW-1185">Reference proteome</keyword>
<protein>
    <submittedName>
        <fullName evidence="2">Uncharacterized protein</fullName>
    </submittedName>
</protein>
<evidence type="ECO:0000256" key="1">
    <source>
        <dbReference type="SAM" id="MobiDB-lite"/>
    </source>
</evidence>
<feature type="non-terminal residue" evidence="2">
    <location>
        <position position="1"/>
    </location>
</feature>
<accession>A0A392R5V9</accession>
<dbReference type="Proteomes" id="UP000265520">
    <property type="component" value="Unassembled WGS sequence"/>
</dbReference>
<sequence>NGGVWCMPTLDNRPGLPENLASDAAPTSELWR</sequence>
<feature type="region of interest" description="Disordered" evidence="1">
    <location>
        <begin position="1"/>
        <end position="32"/>
    </location>
</feature>
<comment type="caution">
    <text evidence="2">The sequence shown here is derived from an EMBL/GenBank/DDBJ whole genome shotgun (WGS) entry which is preliminary data.</text>
</comment>
<evidence type="ECO:0000313" key="2">
    <source>
        <dbReference type="EMBL" id="MCI31484.1"/>
    </source>
</evidence>
<reference evidence="2 3" key="1">
    <citation type="journal article" date="2018" name="Front. Plant Sci.">
        <title>Red Clover (Trifolium pratense) and Zigzag Clover (T. medium) - A Picture of Genomic Similarities and Differences.</title>
        <authorList>
            <person name="Dluhosova J."/>
            <person name="Istvanek J."/>
            <person name="Nedelnik J."/>
            <person name="Repkova J."/>
        </authorList>
    </citation>
    <scope>NUCLEOTIDE SEQUENCE [LARGE SCALE GENOMIC DNA]</scope>
    <source>
        <strain evidence="3">cv. 10/8</strain>
        <tissue evidence="2">Leaf</tissue>
    </source>
</reference>
<organism evidence="2 3">
    <name type="scientific">Trifolium medium</name>
    <dbReference type="NCBI Taxonomy" id="97028"/>
    <lineage>
        <taxon>Eukaryota</taxon>
        <taxon>Viridiplantae</taxon>
        <taxon>Streptophyta</taxon>
        <taxon>Embryophyta</taxon>
        <taxon>Tracheophyta</taxon>
        <taxon>Spermatophyta</taxon>
        <taxon>Magnoliopsida</taxon>
        <taxon>eudicotyledons</taxon>
        <taxon>Gunneridae</taxon>
        <taxon>Pentapetalae</taxon>
        <taxon>rosids</taxon>
        <taxon>fabids</taxon>
        <taxon>Fabales</taxon>
        <taxon>Fabaceae</taxon>
        <taxon>Papilionoideae</taxon>
        <taxon>50 kb inversion clade</taxon>
        <taxon>NPAAA clade</taxon>
        <taxon>Hologalegina</taxon>
        <taxon>IRL clade</taxon>
        <taxon>Trifolieae</taxon>
        <taxon>Trifolium</taxon>
    </lineage>
</organism>